<dbReference type="AlphaFoldDB" id="A0A0F9FPY1"/>
<accession>A0A0F9FPY1</accession>
<sequence length="132" mass="14877">MSLKCVECGGYVNYTVKGICVRNGDYHYISWVSGKRRCVCPPLNQENEVSEDNWKYRSKGMICGTCKYFVVEPRKASEVNLPSDSTTLEGLVRACLSPPVGRCHRRAPTLTGWPATFASEWCGDYKLDENKI</sequence>
<comment type="caution">
    <text evidence="1">The sequence shown here is derived from an EMBL/GenBank/DDBJ whole genome shotgun (WGS) entry which is preliminary data.</text>
</comment>
<gene>
    <name evidence="1" type="ORF">LCGC14_1923150</name>
</gene>
<dbReference type="EMBL" id="LAZR01020521">
    <property type="protein sequence ID" value="KKL88589.1"/>
    <property type="molecule type" value="Genomic_DNA"/>
</dbReference>
<protein>
    <submittedName>
        <fullName evidence="1">Uncharacterized protein</fullName>
    </submittedName>
</protein>
<proteinExistence type="predicted"/>
<organism evidence="1">
    <name type="scientific">marine sediment metagenome</name>
    <dbReference type="NCBI Taxonomy" id="412755"/>
    <lineage>
        <taxon>unclassified sequences</taxon>
        <taxon>metagenomes</taxon>
        <taxon>ecological metagenomes</taxon>
    </lineage>
</organism>
<evidence type="ECO:0000313" key="1">
    <source>
        <dbReference type="EMBL" id="KKL88589.1"/>
    </source>
</evidence>
<name>A0A0F9FPY1_9ZZZZ</name>
<reference evidence="1" key="1">
    <citation type="journal article" date="2015" name="Nature">
        <title>Complex archaea that bridge the gap between prokaryotes and eukaryotes.</title>
        <authorList>
            <person name="Spang A."/>
            <person name="Saw J.H."/>
            <person name="Jorgensen S.L."/>
            <person name="Zaremba-Niedzwiedzka K."/>
            <person name="Martijn J."/>
            <person name="Lind A.E."/>
            <person name="van Eijk R."/>
            <person name="Schleper C."/>
            <person name="Guy L."/>
            <person name="Ettema T.J."/>
        </authorList>
    </citation>
    <scope>NUCLEOTIDE SEQUENCE</scope>
</reference>